<reference evidence="2 3" key="1">
    <citation type="submission" date="2015-09" db="EMBL/GenBank/DDBJ databases">
        <title>Genome sequence of Oxobacter pfennigii DSM 3222.</title>
        <authorList>
            <person name="Poehlein A."/>
            <person name="Bengelsdorf F.R."/>
            <person name="Schiel-Bengelsdorf B."/>
            <person name="Duerre P."/>
            <person name="Daniel R."/>
        </authorList>
    </citation>
    <scope>NUCLEOTIDE SEQUENCE [LARGE SCALE GENOMIC DNA]</scope>
    <source>
        <strain evidence="2 3">DSM 3222</strain>
    </source>
</reference>
<organism evidence="2 3">
    <name type="scientific">Oxobacter pfennigii</name>
    <dbReference type="NCBI Taxonomy" id="36849"/>
    <lineage>
        <taxon>Bacteria</taxon>
        <taxon>Bacillati</taxon>
        <taxon>Bacillota</taxon>
        <taxon>Clostridia</taxon>
        <taxon>Eubacteriales</taxon>
        <taxon>Clostridiaceae</taxon>
        <taxon>Oxobacter</taxon>
    </lineage>
</organism>
<dbReference type="Pfam" id="PF00583">
    <property type="entry name" value="Acetyltransf_1"/>
    <property type="match status" value="1"/>
</dbReference>
<protein>
    <submittedName>
        <fullName evidence="2">Acetyltransferase YpeA</fullName>
        <ecNumber evidence="2">2.3.1.-</ecNumber>
    </submittedName>
</protein>
<dbReference type="OrthoDB" id="1821130at2"/>
<dbReference type="RefSeq" id="WP_054877110.1">
    <property type="nucleotide sequence ID" value="NZ_LKET01000068.1"/>
</dbReference>
<feature type="domain" description="N-acetyltransferase" evidence="1">
    <location>
        <begin position="1"/>
        <end position="143"/>
    </location>
</feature>
<dbReference type="Proteomes" id="UP000050326">
    <property type="component" value="Unassembled WGS sequence"/>
</dbReference>
<dbReference type="EC" id="2.3.1.-" evidence="2"/>
<dbReference type="STRING" id="36849.OXPF_41810"/>
<dbReference type="SUPFAM" id="SSF55729">
    <property type="entry name" value="Acyl-CoA N-acyltransferases (Nat)"/>
    <property type="match status" value="1"/>
</dbReference>
<dbReference type="CDD" id="cd04301">
    <property type="entry name" value="NAT_SF"/>
    <property type="match status" value="1"/>
</dbReference>
<evidence type="ECO:0000259" key="1">
    <source>
        <dbReference type="PROSITE" id="PS51186"/>
    </source>
</evidence>
<gene>
    <name evidence="2" type="primary">ypeA</name>
    <name evidence="2" type="ORF">OXPF_41810</name>
</gene>
<dbReference type="InterPro" id="IPR016181">
    <property type="entry name" value="Acyl_CoA_acyltransferase"/>
</dbReference>
<proteinExistence type="predicted"/>
<keyword evidence="2" id="KW-0012">Acyltransferase</keyword>
<dbReference type="GO" id="GO:0016747">
    <property type="term" value="F:acyltransferase activity, transferring groups other than amino-acyl groups"/>
    <property type="evidence" value="ECO:0007669"/>
    <property type="project" value="InterPro"/>
</dbReference>
<dbReference type="EMBL" id="LKET01000068">
    <property type="protein sequence ID" value="KPU42396.1"/>
    <property type="molecule type" value="Genomic_DNA"/>
</dbReference>
<name>A0A0P8YRZ3_9CLOT</name>
<keyword evidence="2" id="KW-0808">Transferase</keyword>
<comment type="caution">
    <text evidence="2">The sequence shown here is derived from an EMBL/GenBank/DDBJ whole genome shotgun (WGS) entry which is preliminary data.</text>
</comment>
<sequence>MNIRLMTIDDYDKVFEMWTTTPGMGVRSMDDSREGINKFLLRNPSTNFVATVHEKIVGTIMCGHDGRRGYIYHTCVSDKHRKLKIGSSMVDAVLEALSKEGINKCALVVFSSNDTGNSFWQSLGWEKREDLNYYNKSINNDNM</sequence>
<dbReference type="AlphaFoldDB" id="A0A0P8YRZ3"/>
<evidence type="ECO:0000313" key="2">
    <source>
        <dbReference type="EMBL" id="KPU42396.1"/>
    </source>
</evidence>
<dbReference type="PROSITE" id="PS51186">
    <property type="entry name" value="GNAT"/>
    <property type="match status" value="1"/>
</dbReference>
<evidence type="ECO:0000313" key="3">
    <source>
        <dbReference type="Proteomes" id="UP000050326"/>
    </source>
</evidence>
<keyword evidence="3" id="KW-1185">Reference proteome</keyword>
<accession>A0A0P8YRZ3</accession>
<dbReference type="InterPro" id="IPR000182">
    <property type="entry name" value="GNAT_dom"/>
</dbReference>
<dbReference type="Gene3D" id="3.40.630.30">
    <property type="match status" value="1"/>
</dbReference>